<gene>
    <name evidence="8" type="ORF">Pla133_03880</name>
</gene>
<evidence type="ECO:0000256" key="3">
    <source>
        <dbReference type="ARBA" id="ARBA00022692"/>
    </source>
</evidence>
<keyword evidence="9" id="KW-1185">Reference proteome</keyword>
<keyword evidence="5 6" id="KW-0472">Membrane</keyword>
<dbReference type="InterPro" id="IPR032816">
    <property type="entry name" value="VTT_dom"/>
</dbReference>
<evidence type="ECO:0000256" key="1">
    <source>
        <dbReference type="ARBA" id="ARBA00004651"/>
    </source>
</evidence>
<dbReference type="RefSeq" id="WP_419192032.1">
    <property type="nucleotide sequence ID" value="NZ_CP036296.1"/>
</dbReference>
<evidence type="ECO:0000259" key="7">
    <source>
        <dbReference type="Pfam" id="PF09335"/>
    </source>
</evidence>
<keyword evidence="2 6" id="KW-1003">Cell membrane</keyword>
<dbReference type="KEGG" id="pbap:Pla133_03880"/>
<organism evidence="8 9">
    <name type="scientific">Engelhardtia mirabilis</name>
    <dbReference type="NCBI Taxonomy" id="2528011"/>
    <lineage>
        <taxon>Bacteria</taxon>
        <taxon>Pseudomonadati</taxon>
        <taxon>Planctomycetota</taxon>
        <taxon>Planctomycetia</taxon>
        <taxon>Planctomycetia incertae sedis</taxon>
        <taxon>Engelhardtia</taxon>
    </lineage>
</organism>
<evidence type="ECO:0000256" key="5">
    <source>
        <dbReference type="ARBA" id="ARBA00023136"/>
    </source>
</evidence>
<proteinExistence type="inferred from homology"/>
<dbReference type="AlphaFoldDB" id="A0A518BEK9"/>
<evidence type="ECO:0000313" key="8">
    <source>
        <dbReference type="EMBL" id="QDU65323.1"/>
    </source>
</evidence>
<comment type="caution">
    <text evidence="6">Lacks conserved residue(s) required for the propagation of feature annotation.</text>
</comment>
<evidence type="ECO:0000256" key="4">
    <source>
        <dbReference type="ARBA" id="ARBA00022989"/>
    </source>
</evidence>
<dbReference type="Proteomes" id="UP000316921">
    <property type="component" value="Chromosome"/>
</dbReference>
<evidence type="ECO:0000313" key="9">
    <source>
        <dbReference type="Proteomes" id="UP000316921"/>
    </source>
</evidence>
<name>A0A518BEK9_9BACT</name>
<keyword evidence="4 6" id="KW-1133">Transmembrane helix</keyword>
<dbReference type="Pfam" id="PF09335">
    <property type="entry name" value="VTT_dom"/>
    <property type="match status" value="1"/>
</dbReference>
<accession>A0A518BEK9</accession>
<reference evidence="8 9" key="1">
    <citation type="submission" date="2019-02" db="EMBL/GenBank/DDBJ databases">
        <title>Deep-cultivation of Planctomycetes and their phenomic and genomic characterization uncovers novel biology.</title>
        <authorList>
            <person name="Wiegand S."/>
            <person name="Jogler M."/>
            <person name="Boedeker C."/>
            <person name="Pinto D."/>
            <person name="Vollmers J."/>
            <person name="Rivas-Marin E."/>
            <person name="Kohn T."/>
            <person name="Peeters S.H."/>
            <person name="Heuer A."/>
            <person name="Rast P."/>
            <person name="Oberbeckmann S."/>
            <person name="Bunk B."/>
            <person name="Jeske O."/>
            <person name="Meyerdierks A."/>
            <person name="Storesund J.E."/>
            <person name="Kallscheuer N."/>
            <person name="Luecker S."/>
            <person name="Lage O.M."/>
            <person name="Pohl T."/>
            <person name="Merkel B.J."/>
            <person name="Hornburger P."/>
            <person name="Mueller R.-W."/>
            <person name="Bruemmer F."/>
            <person name="Labrenz M."/>
            <person name="Spormann A.M."/>
            <person name="Op den Camp H."/>
            <person name="Overmann J."/>
            <person name="Amann R."/>
            <person name="Jetten M.S.M."/>
            <person name="Mascher T."/>
            <person name="Medema M.H."/>
            <person name="Devos D.P."/>
            <person name="Kaster A.-K."/>
            <person name="Ovreas L."/>
            <person name="Rohde M."/>
            <person name="Galperin M.Y."/>
            <person name="Jogler C."/>
        </authorList>
    </citation>
    <scope>NUCLEOTIDE SEQUENCE [LARGE SCALE GENOMIC DNA]</scope>
    <source>
        <strain evidence="8 9">Pla133</strain>
    </source>
</reference>
<feature type="domain" description="VTT" evidence="7">
    <location>
        <begin position="42"/>
        <end position="157"/>
    </location>
</feature>
<evidence type="ECO:0000256" key="6">
    <source>
        <dbReference type="RuleBase" id="RU366058"/>
    </source>
</evidence>
<comment type="subcellular location">
    <subcellularLocation>
        <location evidence="1 6">Cell membrane</location>
        <topology evidence="1 6">Multi-pass membrane protein</topology>
    </subcellularLocation>
</comment>
<dbReference type="EMBL" id="CP036287">
    <property type="protein sequence ID" value="QDU65323.1"/>
    <property type="molecule type" value="Genomic_DNA"/>
</dbReference>
<dbReference type="InterPro" id="IPR015414">
    <property type="entry name" value="TMEM64"/>
</dbReference>
<feature type="transmembrane region" description="Helical" evidence="6">
    <location>
        <begin position="49"/>
        <end position="71"/>
    </location>
</feature>
<feature type="transmembrane region" description="Helical" evidence="6">
    <location>
        <begin position="18"/>
        <end position="42"/>
    </location>
</feature>
<dbReference type="PANTHER" id="PTHR12677">
    <property type="entry name" value="GOLGI APPARATUS MEMBRANE PROTEIN TVP38-RELATED"/>
    <property type="match status" value="1"/>
</dbReference>
<dbReference type="PANTHER" id="PTHR12677:SF59">
    <property type="entry name" value="GOLGI APPARATUS MEMBRANE PROTEIN TVP38-RELATED"/>
    <property type="match status" value="1"/>
</dbReference>
<dbReference type="GO" id="GO:0005886">
    <property type="term" value="C:plasma membrane"/>
    <property type="evidence" value="ECO:0007669"/>
    <property type="project" value="UniProtKB-SubCell"/>
</dbReference>
<sequence>MIAAGSEVSHHLDQLETWIAGLGATGPALFVLLFVVGSTLLVPESVLCLVGGALFGVGEGFAAALTGSLLANTLQYFLARHLLQGPIERLVLARPKAAAIRRALGHDELRLQVLLRLAPLNPALVSYLLGAAGVAIRGFIVACLALIPHLALELWLGAAGVRLARMAGGGSAGRTRDLLVALGALAAIAAVVVFSRIARRAVQRALDDAGPPPTP</sequence>
<keyword evidence="3 6" id="KW-0812">Transmembrane</keyword>
<feature type="transmembrane region" description="Helical" evidence="6">
    <location>
        <begin position="124"/>
        <end position="147"/>
    </location>
</feature>
<comment type="similarity">
    <text evidence="6">Belongs to the TVP38/TMEM64 family.</text>
</comment>
<feature type="transmembrane region" description="Helical" evidence="6">
    <location>
        <begin position="178"/>
        <end position="198"/>
    </location>
</feature>
<evidence type="ECO:0000256" key="2">
    <source>
        <dbReference type="ARBA" id="ARBA00022475"/>
    </source>
</evidence>
<protein>
    <recommendedName>
        <fullName evidence="6">TVP38/TMEM64 family membrane protein</fullName>
    </recommendedName>
</protein>